<dbReference type="KEGG" id="ddc:Dd586_0723"/>
<evidence type="ECO:0000259" key="3">
    <source>
        <dbReference type="Pfam" id="PF19040"/>
    </source>
</evidence>
<keyword evidence="1" id="KW-0812">Transmembrane</keyword>
<sequence length="683" mass="77684">MVDKNKYANYIDGLRAVAVIAVILYHMNSKIIPGGFTGVDIFFVISGFVVSLSVSTIKNEGIFSFIRSFYLRRLARIYPALTVCLLVTFLLSILFIPEAWLSQSNDKTGLYAFFGLSNFVLSQSSGDYFSPVSEFNPFTHTWSLGVEEQFYFVFPLFFYLWIKGFKKSSFIVFFLCFFLSLYISHNLFLTDKTHAFYMIWSRFWELAAGVITFQILNKLGVNLNDNKNTGIKSNITSIAGFLFIALGFIISTPDSSPFPDCIVPITGIVLIISSLHGRNSGIAFHFLTNQSIVFIGKISYSLYLWHWPIFTLFRWTVGLNEYKYQALSLVLTFVFSIFSYKLIEQPPRRLVRNIKSNFHKNLSIIFFLVVVFFGYSLATYLLSQKHNISLSVVEKNRDIWYPEGTPVEISIQGCSSKTSLVNLPNGAVTIHKPVNCAPDFNRKENNVFVIGDSHAMHYSSMLKKLVAQYGTTVFQYSIGGCPFLSLQPDRETGTCKSFSTSALDDIKNRIKKGDIIFMASLRIPRIVDQWGYFGVDSALNNIYSSKAENDRKIALKEAVKIINELEIYGAKIILEAPTPELKAINYRCSDWFNKNNPICLNGLSINKSTIEKLRNPVLMTYKKIINEIPSVKIWDPTPVLCPEDICYSKMNDKPLYFDGDHLTAYSNTLLLPYFSKFIGFDNN</sequence>
<organism evidence="4 5">
    <name type="scientific">Dickeya zeae (strain Ech586)</name>
    <name type="common">Dickeya dadantii (strain Ech586)</name>
    <dbReference type="NCBI Taxonomy" id="590409"/>
    <lineage>
        <taxon>Bacteria</taxon>
        <taxon>Pseudomonadati</taxon>
        <taxon>Pseudomonadota</taxon>
        <taxon>Gammaproteobacteria</taxon>
        <taxon>Enterobacterales</taxon>
        <taxon>Pectobacteriaceae</taxon>
        <taxon>Dickeya</taxon>
        <taxon>Dickeya parazeae</taxon>
    </lineage>
</organism>
<feature type="transmembrane region" description="Helical" evidence="1">
    <location>
        <begin position="257"/>
        <end position="275"/>
    </location>
</feature>
<feature type="transmembrane region" description="Helical" evidence="1">
    <location>
        <begin position="7"/>
        <end position="25"/>
    </location>
</feature>
<dbReference type="Pfam" id="PF01757">
    <property type="entry name" value="Acyl_transf_3"/>
    <property type="match status" value="1"/>
</dbReference>
<dbReference type="HOGENOM" id="CLU_005679_10_3_6"/>
<gene>
    <name evidence="4" type="ordered locus">Dd586_0723</name>
</gene>
<keyword evidence="5" id="KW-1185">Reference proteome</keyword>
<evidence type="ECO:0000256" key="1">
    <source>
        <dbReference type="SAM" id="Phobius"/>
    </source>
</evidence>
<dbReference type="InterPro" id="IPR043968">
    <property type="entry name" value="SGNH"/>
</dbReference>
<keyword evidence="1" id="KW-0472">Membrane</keyword>
<dbReference type="GO" id="GO:0016020">
    <property type="term" value="C:membrane"/>
    <property type="evidence" value="ECO:0007669"/>
    <property type="project" value="TreeGrafter"/>
</dbReference>
<keyword evidence="1" id="KW-1133">Transmembrane helix</keyword>
<feature type="transmembrane region" description="Helical" evidence="1">
    <location>
        <begin position="282"/>
        <end position="304"/>
    </location>
</feature>
<dbReference type="OrthoDB" id="6432386at2"/>
<evidence type="ECO:0000313" key="4">
    <source>
        <dbReference type="EMBL" id="ACZ75615.1"/>
    </source>
</evidence>
<dbReference type="RefSeq" id="WP_012883460.1">
    <property type="nucleotide sequence ID" value="NC_013592.1"/>
</dbReference>
<feature type="transmembrane region" description="Helical" evidence="1">
    <location>
        <begin position="31"/>
        <end position="54"/>
    </location>
</feature>
<feature type="transmembrane region" description="Helical" evidence="1">
    <location>
        <begin position="75"/>
        <end position="96"/>
    </location>
</feature>
<dbReference type="PANTHER" id="PTHR23028:SF53">
    <property type="entry name" value="ACYL_TRANSF_3 DOMAIN-CONTAINING PROTEIN"/>
    <property type="match status" value="1"/>
</dbReference>
<feature type="transmembrane region" description="Helical" evidence="1">
    <location>
        <begin position="169"/>
        <end position="189"/>
    </location>
</feature>
<feature type="transmembrane region" description="Helical" evidence="1">
    <location>
        <begin position="234"/>
        <end position="251"/>
    </location>
</feature>
<dbReference type="AlphaFoldDB" id="D2BSJ6"/>
<dbReference type="PANTHER" id="PTHR23028">
    <property type="entry name" value="ACETYLTRANSFERASE"/>
    <property type="match status" value="1"/>
</dbReference>
<feature type="transmembrane region" description="Helical" evidence="1">
    <location>
        <begin position="142"/>
        <end position="162"/>
    </location>
</feature>
<feature type="transmembrane region" description="Helical" evidence="1">
    <location>
        <begin position="195"/>
        <end position="213"/>
    </location>
</feature>
<dbReference type="Pfam" id="PF19040">
    <property type="entry name" value="SGNH"/>
    <property type="match status" value="1"/>
</dbReference>
<accession>D2BSJ6</accession>
<proteinExistence type="predicted"/>
<feature type="transmembrane region" description="Helical" evidence="1">
    <location>
        <begin position="324"/>
        <end position="343"/>
    </location>
</feature>
<dbReference type="InterPro" id="IPR050879">
    <property type="entry name" value="Acyltransferase_3"/>
</dbReference>
<reference evidence="4" key="1">
    <citation type="submission" date="2009-12" db="EMBL/GenBank/DDBJ databases">
        <title>Complete sequence of Dickeya dadantii Ech586.</title>
        <authorList>
            <consortium name="US DOE Joint Genome Institute"/>
            <person name="Lucas S."/>
            <person name="Copeland A."/>
            <person name="Lapidus A."/>
            <person name="Glavina del Rio T."/>
            <person name="Tice H."/>
            <person name="Bruce D."/>
            <person name="Goodwin L."/>
            <person name="Pitluck S."/>
            <person name="Munk A.C."/>
            <person name="Brettin T."/>
            <person name="Detter J.C."/>
            <person name="Han C."/>
            <person name="Tapia R."/>
            <person name="Larimer F."/>
            <person name="Land M."/>
            <person name="Hauser L."/>
            <person name="Kyrpides N."/>
            <person name="Mikhailova N."/>
            <person name="Balakrishnan V."/>
            <person name="Glasner J."/>
            <person name="Perna N.T."/>
        </authorList>
    </citation>
    <scope>NUCLEOTIDE SEQUENCE [LARGE SCALE GENOMIC DNA]</scope>
    <source>
        <strain evidence="4">Ech586</strain>
    </source>
</reference>
<keyword evidence="4" id="KW-0012">Acyltransferase</keyword>
<dbReference type="GO" id="GO:0000271">
    <property type="term" value="P:polysaccharide biosynthetic process"/>
    <property type="evidence" value="ECO:0007669"/>
    <property type="project" value="TreeGrafter"/>
</dbReference>
<protein>
    <submittedName>
        <fullName evidence="4">Acyltransferase 3</fullName>
    </submittedName>
</protein>
<feature type="domain" description="Acyltransferase 3" evidence="2">
    <location>
        <begin position="9"/>
        <end position="337"/>
    </location>
</feature>
<evidence type="ECO:0000313" key="5">
    <source>
        <dbReference type="Proteomes" id="UP000001446"/>
    </source>
</evidence>
<dbReference type="eggNOG" id="COG1835">
    <property type="taxonomic scope" value="Bacteria"/>
</dbReference>
<dbReference type="GO" id="GO:0016747">
    <property type="term" value="F:acyltransferase activity, transferring groups other than amino-acyl groups"/>
    <property type="evidence" value="ECO:0007669"/>
    <property type="project" value="InterPro"/>
</dbReference>
<keyword evidence="4" id="KW-0808">Transferase</keyword>
<feature type="transmembrane region" description="Helical" evidence="1">
    <location>
        <begin position="364"/>
        <end position="382"/>
    </location>
</feature>
<feature type="domain" description="SGNH" evidence="3">
    <location>
        <begin position="444"/>
        <end position="675"/>
    </location>
</feature>
<evidence type="ECO:0000259" key="2">
    <source>
        <dbReference type="Pfam" id="PF01757"/>
    </source>
</evidence>
<dbReference type="EMBL" id="CP001836">
    <property type="protein sequence ID" value="ACZ75615.1"/>
    <property type="molecule type" value="Genomic_DNA"/>
</dbReference>
<name>D2BSJ6_DICZ5</name>
<dbReference type="InterPro" id="IPR002656">
    <property type="entry name" value="Acyl_transf_3_dom"/>
</dbReference>
<dbReference type="Proteomes" id="UP000001446">
    <property type="component" value="Chromosome"/>
</dbReference>
<dbReference type="STRING" id="590409.Dd586_0723"/>